<accession>A0AAD7A764</accession>
<gene>
    <name evidence="2" type="ORF">DFH08DRAFT_992333</name>
</gene>
<feature type="region of interest" description="Disordered" evidence="1">
    <location>
        <begin position="1"/>
        <end position="26"/>
    </location>
</feature>
<comment type="caution">
    <text evidence="2">The sequence shown here is derived from an EMBL/GenBank/DDBJ whole genome shotgun (WGS) entry which is preliminary data.</text>
</comment>
<dbReference type="EMBL" id="JARIHO010000013">
    <property type="protein sequence ID" value="KAJ7351160.1"/>
    <property type="molecule type" value="Genomic_DNA"/>
</dbReference>
<protein>
    <submittedName>
        <fullName evidence="2">Uncharacterized protein</fullName>
    </submittedName>
</protein>
<sequence length="619" mass="69456">MSCGKTLIEEENKHQSPSRSNPADRMQKVERAVVQNGGRKHNCFGLKAFRPTWAFPSNAMLKLVHWLAHRRISIHLTIIVGVVRLSIGWPSSMSVAHFISYQNSLGVYAIKKQMHTAGWPVDVVHPDGKMRPAYVGNSESAAAVSPSLGSYKGGDFARSAVPITLHMLCPHDLLRRSYGTVLGLRRQILWPLSCPNWAPLVCPLKRTTSVIRTALFFPPTVIPPPAASYCPYSSSWTALSNIESNPTIQTRGKMLWDSNTQADIVARLNRNTGHASISPQKAIFITSVISSVPAAERILGLTSQSQHHTDNIGFLVPLCVAKMIAQQIFLMCSRLAQLLWGREAACLFGTEIAKYAIKCHNRNEIWRRVDKDGSLEAHQPARSQGGRYGTESVSWVLRVPPTSEQAADQRPKNAFARTAVDGVAPTLKAGLLNDLENREQNPPVLDEARHATSRPHRSWARRLHMRKICWAILHGLIKLRTHILATHKGTKKPMLSRKSYSEEIMVAHCEVKPRIRSAAGTLDMTEVMKLRVEHYALRDLNRRRWGAFDYTTEDGTIIPKASEICFPFAIEFNGVQLIHMFVREFDSLDPPAESSIWQTLNELGTLLFEARWKRDRCCD</sequence>
<reference evidence="2" key="1">
    <citation type="submission" date="2023-03" db="EMBL/GenBank/DDBJ databases">
        <title>Massive genome expansion in bonnet fungi (Mycena s.s.) driven by repeated elements and novel gene families across ecological guilds.</title>
        <authorList>
            <consortium name="Lawrence Berkeley National Laboratory"/>
            <person name="Harder C.B."/>
            <person name="Miyauchi S."/>
            <person name="Viragh M."/>
            <person name="Kuo A."/>
            <person name="Thoen E."/>
            <person name="Andreopoulos B."/>
            <person name="Lu D."/>
            <person name="Skrede I."/>
            <person name="Drula E."/>
            <person name="Henrissat B."/>
            <person name="Morin E."/>
            <person name="Kohler A."/>
            <person name="Barry K."/>
            <person name="LaButti K."/>
            <person name="Morin E."/>
            <person name="Salamov A."/>
            <person name="Lipzen A."/>
            <person name="Mereny Z."/>
            <person name="Hegedus B."/>
            <person name="Baldrian P."/>
            <person name="Stursova M."/>
            <person name="Weitz H."/>
            <person name="Taylor A."/>
            <person name="Grigoriev I.V."/>
            <person name="Nagy L.G."/>
            <person name="Martin F."/>
            <person name="Kauserud H."/>
        </authorList>
    </citation>
    <scope>NUCLEOTIDE SEQUENCE</scope>
    <source>
        <strain evidence="2">CBHHK002</strain>
    </source>
</reference>
<evidence type="ECO:0000256" key="1">
    <source>
        <dbReference type="SAM" id="MobiDB-lite"/>
    </source>
</evidence>
<proteinExistence type="predicted"/>
<dbReference type="AlphaFoldDB" id="A0AAD7A764"/>
<keyword evidence="3" id="KW-1185">Reference proteome</keyword>
<evidence type="ECO:0000313" key="2">
    <source>
        <dbReference type="EMBL" id="KAJ7351160.1"/>
    </source>
</evidence>
<evidence type="ECO:0000313" key="3">
    <source>
        <dbReference type="Proteomes" id="UP001218218"/>
    </source>
</evidence>
<organism evidence="2 3">
    <name type="scientific">Mycena albidolilacea</name>
    <dbReference type="NCBI Taxonomy" id="1033008"/>
    <lineage>
        <taxon>Eukaryota</taxon>
        <taxon>Fungi</taxon>
        <taxon>Dikarya</taxon>
        <taxon>Basidiomycota</taxon>
        <taxon>Agaricomycotina</taxon>
        <taxon>Agaricomycetes</taxon>
        <taxon>Agaricomycetidae</taxon>
        <taxon>Agaricales</taxon>
        <taxon>Marasmiineae</taxon>
        <taxon>Mycenaceae</taxon>
        <taxon>Mycena</taxon>
    </lineage>
</organism>
<name>A0AAD7A764_9AGAR</name>
<dbReference type="Proteomes" id="UP001218218">
    <property type="component" value="Unassembled WGS sequence"/>
</dbReference>